<evidence type="ECO:0000313" key="6">
    <source>
        <dbReference type="Proteomes" id="UP001175227"/>
    </source>
</evidence>
<dbReference type="Pfam" id="PF04820">
    <property type="entry name" value="Trp_halogenase"/>
    <property type="match status" value="1"/>
</dbReference>
<evidence type="ECO:0000256" key="2">
    <source>
        <dbReference type="ARBA" id="ARBA00023002"/>
    </source>
</evidence>
<dbReference type="EMBL" id="JAUEPR010000027">
    <property type="protein sequence ID" value="KAK0474372.1"/>
    <property type="molecule type" value="Genomic_DNA"/>
</dbReference>
<dbReference type="SUPFAM" id="SSF51905">
    <property type="entry name" value="FAD/NAD(P)-binding domain"/>
    <property type="match status" value="1"/>
</dbReference>
<dbReference type="PANTHER" id="PTHR43747:SF5">
    <property type="entry name" value="FAD-BINDING DOMAIN-CONTAINING PROTEIN"/>
    <property type="match status" value="1"/>
</dbReference>
<dbReference type="GO" id="GO:0140907">
    <property type="term" value="F:flavin-dependent halogenase activity"/>
    <property type="evidence" value="ECO:0007669"/>
    <property type="project" value="UniProtKB-ARBA"/>
</dbReference>
<comment type="caution">
    <text evidence="5">The sequence shown here is derived from an EMBL/GenBank/DDBJ whole genome shotgun (WGS) entry which is preliminary data.</text>
</comment>
<comment type="catalytic activity">
    <reaction evidence="4">
        <text>melleolide F + FADH2 + chloride + O2 = 6'-chloromelleolide F + FAD + 2 H2O + H(+)</text>
        <dbReference type="Rhea" id="RHEA:67160"/>
        <dbReference type="ChEBI" id="CHEBI:15377"/>
        <dbReference type="ChEBI" id="CHEBI:15378"/>
        <dbReference type="ChEBI" id="CHEBI:15379"/>
        <dbReference type="ChEBI" id="CHEBI:17996"/>
        <dbReference type="ChEBI" id="CHEBI:57692"/>
        <dbReference type="ChEBI" id="CHEBI:58307"/>
        <dbReference type="ChEBI" id="CHEBI:167712"/>
        <dbReference type="ChEBI" id="CHEBI:167713"/>
    </reaction>
    <physiologicalReaction direction="left-to-right" evidence="4">
        <dbReference type="Rhea" id="RHEA:67161"/>
    </physiologicalReaction>
</comment>
<dbReference type="InterPro" id="IPR036188">
    <property type="entry name" value="FAD/NAD-bd_sf"/>
</dbReference>
<sequence>MLHLKKRRRAAGGALHFTMEAQMPLSTDILVIGGGPAGSYAASVLAREGLEVTLLEKDIFPRYHIGESMLPSCRPFFKFIDFEEKMKNYGFFPKPGAALKLNQDKREGYTDFTANGPDNAAWNGHIEFCVTHMRECVSLRLRFHASISIKGSCV</sequence>
<evidence type="ECO:0000256" key="1">
    <source>
        <dbReference type="ARBA" id="ARBA00005706"/>
    </source>
</evidence>
<name>A0AA39TZM6_9AGAR</name>
<dbReference type="AlphaFoldDB" id="A0AA39TZM6"/>
<evidence type="ECO:0000313" key="5">
    <source>
        <dbReference type="EMBL" id="KAK0474372.1"/>
    </source>
</evidence>
<keyword evidence="6" id="KW-1185">Reference proteome</keyword>
<proteinExistence type="inferred from homology"/>
<dbReference type="GO" id="GO:0044550">
    <property type="term" value="P:secondary metabolite biosynthetic process"/>
    <property type="evidence" value="ECO:0007669"/>
    <property type="project" value="UniProtKB-ARBA"/>
</dbReference>
<dbReference type="InterPro" id="IPR050816">
    <property type="entry name" value="Flavin-dep_Halogenase_NPB"/>
</dbReference>
<evidence type="ECO:0008006" key="7">
    <source>
        <dbReference type="Google" id="ProtNLM"/>
    </source>
</evidence>
<protein>
    <recommendedName>
        <fullName evidence="7">FAD-binding domain-containing protein</fullName>
    </recommendedName>
</protein>
<reference evidence="5" key="1">
    <citation type="submission" date="2023-06" db="EMBL/GenBank/DDBJ databases">
        <authorList>
            <consortium name="Lawrence Berkeley National Laboratory"/>
            <person name="Ahrendt S."/>
            <person name="Sahu N."/>
            <person name="Indic B."/>
            <person name="Wong-Bajracharya J."/>
            <person name="Merenyi Z."/>
            <person name="Ke H.-M."/>
            <person name="Monk M."/>
            <person name="Kocsube S."/>
            <person name="Drula E."/>
            <person name="Lipzen A."/>
            <person name="Balint B."/>
            <person name="Henrissat B."/>
            <person name="Andreopoulos B."/>
            <person name="Martin F.M."/>
            <person name="Harder C.B."/>
            <person name="Rigling D."/>
            <person name="Ford K.L."/>
            <person name="Foster G.D."/>
            <person name="Pangilinan J."/>
            <person name="Papanicolaou A."/>
            <person name="Barry K."/>
            <person name="LaButti K."/>
            <person name="Viragh M."/>
            <person name="Koriabine M."/>
            <person name="Yan M."/>
            <person name="Riley R."/>
            <person name="Champramary S."/>
            <person name="Plett K.L."/>
            <person name="Tsai I.J."/>
            <person name="Slot J."/>
            <person name="Sipos G."/>
            <person name="Plett J."/>
            <person name="Nagy L.G."/>
            <person name="Grigoriev I.V."/>
        </authorList>
    </citation>
    <scope>NUCLEOTIDE SEQUENCE</scope>
    <source>
        <strain evidence="5">ICMP 16352</strain>
    </source>
</reference>
<gene>
    <name evidence="5" type="ORF">IW261DRAFT_553059</name>
</gene>
<dbReference type="Proteomes" id="UP001175227">
    <property type="component" value="Unassembled WGS sequence"/>
</dbReference>
<organism evidence="5 6">
    <name type="scientific">Armillaria novae-zelandiae</name>
    <dbReference type="NCBI Taxonomy" id="153914"/>
    <lineage>
        <taxon>Eukaryota</taxon>
        <taxon>Fungi</taxon>
        <taxon>Dikarya</taxon>
        <taxon>Basidiomycota</taxon>
        <taxon>Agaricomycotina</taxon>
        <taxon>Agaricomycetes</taxon>
        <taxon>Agaricomycetidae</taxon>
        <taxon>Agaricales</taxon>
        <taxon>Marasmiineae</taxon>
        <taxon>Physalacriaceae</taxon>
        <taxon>Armillaria</taxon>
    </lineage>
</organism>
<comment type="similarity">
    <text evidence="1">Belongs to the flavin-dependent halogenase family.</text>
</comment>
<accession>A0AA39TZM6</accession>
<keyword evidence="3" id="KW-0503">Monooxygenase</keyword>
<evidence type="ECO:0000256" key="4">
    <source>
        <dbReference type="ARBA" id="ARBA00049364"/>
    </source>
</evidence>
<dbReference type="GO" id="GO:0004497">
    <property type="term" value="F:monooxygenase activity"/>
    <property type="evidence" value="ECO:0007669"/>
    <property type="project" value="UniProtKB-KW"/>
</dbReference>
<dbReference type="PANTHER" id="PTHR43747">
    <property type="entry name" value="FAD-BINDING PROTEIN"/>
    <property type="match status" value="1"/>
</dbReference>
<dbReference type="InterPro" id="IPR006905">
    <property type="entry name" value="Flavin_halogenase"/>
</dbReference>
<evidence type="ECO:0000256" key="3">
    <source>
        <dbReference type="ARBA" id="ARBA00023033"/>
    </source>
</evidence>
<keyword evidence="2" id="KW-0560">Oxidoreductase</keyword>
<dbReference type="Gene3D" id="3.50.50.60">
    <property type="entry name" value="FAD/NAD(P)-binding domain"/>
    <property type="match status" value="1"/>
</dbReference>